<gene>
    <name evidence="9" type="ORF">EV356DRAFT_578880</name>
</gene>
<protein>
    <recommendedName>
        <fullName evidence="8">FAD-binding PCMH-type domain-containing protein</fullName>
    </recommendedName>
</protein>
<evidence type="ECO:0000256" key="1">
    <source>
        <dbReference type="ARBA" id="ARBA00001974"/>
    </source>
</evidence>
<feature type="signal peptide" evidence="7">
    <location>
        <begin position="1"/>
        <end position="16"/>
    </location>
</feature>
<keyword evidence="5" id="KW-0560">Oxidoreductase</keyword>
<feature type="compositionally biased region" description="Low complexity" evidence="6">
    <location>
        <begin position="615"/>
        <end position="627"/>
    </location>
</feature>
<evidence type="ECO:0000256" key="4">
    <source>
        <dbReference type="ARBA" id="ARBA00022827"/>
    </source>
</evidence>
<keyword evidence="10" id="KW-1185">Reference proteome</keyword>
<evidence type="ECO:0000313" key="10">
    <source>
        <dbReference type="Proteomes" id="UP000800092"/>
    </source>
</evidence>
<dbReference type="GO" id="GO:0071949">
    <property type="term" value="F:FAD binding"/>
    <property type="evidence" value="ECO:0007669"/>
    <property type="project" value="InterPro"/>
</dbReference>
<evidence type="ECO:0000256" key="7">
    <source>
        <dbReference type="SAM" id="SignalP"/>
    </source>
</evidence>
<dbReference type="PANTHER" id="PTHR42973">
    <property type="entry name" value="BINDING OXIDOREDUCTASE, PUTATIVE (AFU_ORTHOLOGUE AFUA_1G17690)-RELATED"/>
    <property type="match status" value="1"/>
</dbReference>
<dbReference type="InterPro" id="IPR036318">
    <property type="entry name" value="FAD-bd_PCMH-like_sf"/>
</dbReference>
<dbReference type="InterPro" id="IPR016166">
    <property type="entry name" value="FAD-bd_PCMH"/>
</dbReference>
<dbReference type="Gene3D" id="3.40.462.20">
    <property type="match status" value="1"/>
</dbReference>
<comment type="cofactor">
    <cofactor evidence="1">
        <name>FAD</name>
        <dbReference type="ChEBI" id="CHEBI:57692"/>
    </cofactor>
</comment>
<feature type="compositionally biased region" description="Polar residues" evidence="6">
    <location>
        <begin position="560"/>
        <end position="573"/>
    </location>
</feature>
<feature type="compositionally biased region" description="Acidic residues" evidence="6">
    <location>
        <begin position="605"/>
        <end position="614"/>
    </location>
</feature>
<evidence type="ECO:0000256" key="5">
    <source>
        <dbReference type="ARBA" id="ARBA00023002"/>
    </source>
</evidence>
<evidence type="ECO:0000313" key="9">
    <source>
        <dbReference type="EMBL" id="KAF2231815.1"/>
    </source>
</evidence>
<dbReference type="Pfam" id="PF08031">
    <property type="entry name" value="BBE"/>
    <property type="match status" value="1"/>
</dbReference>
<keyword evidence="7" id="KW-0732">Signal</keyword>
<dbReference type="Pfam" id="PF01565">
    <property type="entry name" value="FAD_binding_4"/>
    <property type="match status" value="1"/>
</dbReference>
<dbReference type="InterPro" id="IPR012951">
    <property type="entry name" value="BBE"/>
</dbReference>
<dbReference type="InterPro" id="IPR006094">
    <property type="entry name" value="Oxid_FAD_bind_N"/>
</dbReference>
<dbReference type="GO" id="GO:0016491">
    <property type="term" value="F:oxidoreductase activity"/>
    <property type="evidence" value="ECO:0007669"/>
    <property type="project" value="UniProtKB-KW"/>
</dbReference>
<dbReference type="AlphaFoldDB" id="A0A6A6H1B6"/>
<dbReference type="InterPro" id="IPR050416">
    <property type="entry name" value="FAD-linked_Oxidoreductase"/>
</dbReference>
<name>A0A6A6H1B6_VIRVR</name>
<dbReference type="PANTHER" id="PTHR42973:SF39">
    <property type="entry name" value="FAD-BINDING PCMH-TYPE DOMAIN-CONTAINING PROTEIN"/>
    <property type="match status" value="1"/>
</dbReference>
<evidence type="ECO:0000256" key="6">
    <source>
        <dbReference type="SAM" id="MobiDB-lite"/>
    </source>
</evidence>
<feature type="domain" description="FAD-binding PCMH-type" evidence="8">
    <location>
        <begin position="60"/>
        <end position="258"/>
    </location>
</feature>
<keyword evidence="4" id="KW-0274">FAD</keyword>
<feature type="region of interest" description="Disordered" evidence="6">
    <location>
        <begin position="560"/>
        <end position="671"/>
    </location>
</feature>
<organism evidence="9 10">
    <name type="scientific">Viridothelium virens</name>
    <name type="common">Speckled blister lichen</name>
    <name type="synonym">Trypethelium virens</name>
    <dbReference type="NCBI Taxonomy" id="1048519"/>
    <lineage>
        <taxon>Eukaryota</taxon>
        <taxon>Fungi</taxon>
        <taxon>Dikarya</taxon>
        <taxon>Ascomycota</taxon>
        <taxon>Pezizomycotina</taxon>
        <taxon>Dothideomycetes</taxon>
        <taxon>Dothideomycetes incertae sedis</taxon>
        <taxon>Trypetheliales</taxon>
        <taxon>Trypetheliaceae</taxon>
        <taxon>Viridothelium</taxon>
    </lineage>
</organism>
<comment type="similarity">
    <text evidence="2">Belongs to the oxygen-dependent FAD-linked oxidoreductase family.</text>
</comment>
<proteinExistence type="inferred from homology"/>
<reference evidence="9" key="1">
    <citation type="journal article" date="2020" name="Stud. Mycol.">
        <title>101 Dothideomycetes genomes: a test case for predicting lifestyles and emergence of pathogens.</title>
        <authorList>
            <person name="Haridas S."/>
            <person name="Albert R."/>
            <person name="Binder M."/>
            <person name="Bloem J."/>
            <person name="Labutti K."/>
            <person name="Salamov A."/>
            <person name="Andreopoulos B."/>
            <person name="Baker S."/>
            <person name="Barry K."/>
            <person name="Bills G."/>
            <person name="Bluhm B."/>
            <person name="Cannon C."/>
            <person name="Castanera R."/>
            <person name="Culley D."/>
            <person name="Daum C."/>
            <person name="Ezra D."/>
            <person name="Gonzalez J."/>
            <person name="Henrissat B."/>
            <person name="Kuo A."/>
            <person name="Liang C."/>
            <person name="Lipzen A."/>
            <person name="Lutzoni F."/>
            <person name="Magnuson J."/>
            <person name="Mondo S."/>
            <person name="Nolan M."/>
            <person name="Ohm R."/>
            <person name="Pangilinan J."/>
            <person name="Park H.-J."/>
            <person name="Ramirez L."/>
            <person name="Alfaro M."/>
            <person name="Sun H."/>
            <person name="Tritt A."/>
            <person name="Yoshinaga Y."/>
            <person name="Zwiers L.-H."/>
            <person name="Turgeon B."/>
            <person name="Goodwin S."/>
            <person name="Spatafora J."/>
            <person name="Crous P."/>
            <person name="Grigoriev I."/>
        </authorList>
    </citation>
    <scope>NUCLEOTIDE SEQUENCE</scope>
    <source>
        <strain evidence="9">Tuck. ex Michener</strain>
    </source>
</reference>
<dbReference type="SUPFAM" id="SSF56176">
    <property type="entry name" value="FAD-binding/transporter-associated domain-like"/>
    <property type="match status" value="1"/>
</dbReference>
<evidence type="ECO:0000256" key="2">
    <source>
        <dbReference type="ARBA" id="ARBA00005466"/>
    </source>
</evidence>
<dbReference type="Gene3D" id="3.30.465.10">
    <property type="match status" value="2"/>
</dbReference>
<keyword evidence="3" id="KW-0285">Flavoprotein</keyword>
<dbReference type="Proteomes" id="UP000800092">
    <property type="component" value="Unassembled WGS sequence"/>
</dbReference>
<sequence length="999" mass="105658">MECLAFFLLAVQWATGLPQPSSQSTPIGCNVIAADAGFPTSAVWQSAMPGIVPRSKYPAPGAHPNYQLVAKSSKDVQIAVNFAREHNVRFSVLNSGHDFLGRNDAPSGLNLDVSQLGGIRVSQSFTATTRGVPSPDPSGQTENITLLPGQQAAVTFGAGVSTQDLNDALAASNLFTMGAAHGEVRVAGGYAQTAGHGPFTTFYGLGADNALEYKIVTADGTLKVANNVSNPDLFWALRGGGGGTFGVVTEATVKAYPSPNITTTFWFINATDPSSTDGLYDAAAYLHSQFPELVNKGVLGYYYIYPEAMQGIFLTHGDRSGAAYANATWDPILNKMQSYPGLTKIISTSMDAPSYKDWFGATFGPAESMGDMGMGPDENSEPVKRAIRQVMGQHFTKRDPIDGFAVANGITPLDSRLLDEQALTSPNLASALKAAMPMITYGQLRGNLVSGGKVFTPDEPTSVTPAWRTSYVHLIGSGIGNFTVNPLRQLAPGTGAYANEASAQNPDYKEAFWGVNYARLSTIKTKYDPTTLFWVTPGINADHKQVIDGRVCNAPTTSVSNTLAPVNDNQNLHDQTDDTDANGPEFPVLAPQPSNLPLEANGSSPEDDEGDDNDTSSNMTGMSMSSSVIAPTSLSARTETSDSMSMPMQTSIDTTATSSAPISAPSDPGAAFPVPSGFFEYPDLSTASTPITPGSTITKINYGPFTCSAQDMAQSIVANMKLPCTNCYFTAIQAGLEYPNGTVANIDSGAWLHHIVAYDTGLGERDTVCGATGLEPLRVFASGNERAVVRINGNYAYGIKVDTGDTMALLYELMNMSDQDQKYVITITYEWLPATSSVGQTYKAANMAWLDVTGCGDSEVTAQEGVYTLSSPGWRSTVSGKLLSALGHVHDGGVDVTVYVNGNPVCVSQQLYGRKPGYNSTMDMDSSTMSASGSALDSMARTHISDAGSCANFGEVNVGDELMIEAHYNTNLHPLDMGMGAQAGQPMDIMGISQVYIGS</sequence>
<evidence type="ECO:0000256" key="3">
    <source>
        <dbReference type="ARBA" id="ARBA00022630"/>
    </source>
</evidence>
<feature type="compositionally biased region" description="Low complexity" evidence="6">
    <location>
        <begin position="650"/>
        <end position="671"/>
    </location>
</feature>
<accession>A0A6A6H1B6</accession>
<feature type="chain" id="PRO_5025556204" description="FAD-binding PCMH-type domain-containing protein" evidence="7">
    <location>
        <begin position="17"/>
        <end position="999"/>
    </location>
</feature>
<dbReference type="OrthoDB" id="9983560at2759"/>
<dbReference type="EMBL" id="ML991822">
    <property type="protein sequence ID" value="KAF2231815.1"/>
    <property type="molecule type" value="Genomic_DNA"/>
</dbReference>
<dbReference type="PROSITE" id="PS51387">
    <property type="entry name" value="FAD_PCMH"/>
    <property type="match status" value="1"/>
</dbReference>
<feature type="compositionally biased region" description="Polar residues" evidence="6">
    <location>
        <begin position="628"/>
        <end position="649"/>
    </location>
</feature>
<dbReference type="InterPro" id="IPR016169">
    <property type="entry name" value="FAD-bd_PCMH_sub2"/>
</dbReference>
<evidence type="ECO:0000259" key="8">
    <source>
        <dbReference type="PROSITE" id="PS51387"/>
    </source>
</evidence>